<dbReference type="InterPro" id="IPR000073">
    <property type="entry name" value="AB_hydrolase_1"/>
</dbReference>
<protein>
    <recommendedName>
        <fullName evidence="1">AB hydrolase-1 domain-containing protein</fullName>
    </recommendedName>
</protein>
<evidence type="ECO:0000259" key="1">
    <source>
        <dbReference type="Pfam" id="PF00561"/>
    </source>
</evidence>
<dbReference type="GO" id="GO:0016020">
    <property type="term" value="C:membrane"/>
    <property type="evidence" value="ECO:0007669"/>
    <property type="project" value="TreeGrafter"/>
</dbReference>
<dbReference type="InterPro" id="IPR029058">
    <property type="entry name" value="AB_hydrolase_fold"/>
</dbReference>
<dbReference type="Proteomes" id="UP000717328">
    <property type="component" value="Unassembled WGS sequence"/>
</dbReference>
<accession>A0A9P7GQ49</accession>
<proteinExistence type="predicted"/>
<feature type="domain" description="AB hydrolase-1" evidence="1">
    <location>
        <begin position="29"/>
        <end position="308"/>
    </location>
</feature>
<dbReference type="PRINTS" id="PR00412">
    <property type="entry name" value="EPOXHYDRLASE"/>
</dbReference>
<dbReference type="PANTHER" id="PTHR43798:SF33">
    <property type="entry name" value="HYDROLASE, PUTATIVE (AFU_ORTHOLOGUE AFUA_2G14860)-RELATED"/>
    <property type="match status" value="1"/>
</dbReference>
<reference evidence="2" key="1">
    <citation type="submission" date="2021-02" db="EMBL/GenBank/DDBJ databases">
        <authorList>
            <person name="Nieuwenhuis M."/>
            <person name="Van De Peppel L.J.J."/>
        </authorList>
    </citation>
    <scope>NUCLEOTIDE SEQUENCE</scope>
    <source>
        <strain evidence="2">D49</strain>
    </source>
</reference>
<dbReference type="InterPro" id="IPR050266">
    <property type="entry name" value="AB_hydrolase_sf"/>
</dbReference>
<keyword evidence="3" id="KW-1185">Reference proteome</keyword>
<sequence>MDPSLYRSLITRRGFRYSYYFSAPSKGKPVLVFAHSFLNTSHAWRYQVAFFKSRGYGLVVPDLLGVGKTDKPTDPFQYKMRLVVQDIIDILDFEKIVKAVMVGHAWGCNIVGRMANYYPDRFIGFAFLGVGYFPPSKMTEFVAEYEDSDLDDEDDGVHSDCVGCWSFFTDNEAPKLIEKKFDSFFSLVFADDLKLWTMNLALPGATQAWIEADKKAQTIRFVPKEKELLNGNSEALLCFFKAAALGVDDQDAQSIEAENLQVRQPVFFGYGKNDQLSPAAAGRISSAQHCPVLTVKEFDTGHWLMWEAKDQVNRTLLEWLQGL</sequence>
<dbReference type="SUPFAM" id="SSF53474">
    <property type="entry name" value="alpha/beta-Hydrolases"/>
    <property type="match status" value="1"/>
</dbReference>
<dbReference type="GO" id="GO:0047372">
    <property type="term" value="F:monoacylglycerol lipase activity"/>
    <property type="evidence" value="ECO:0007669"/>
    <property type="project" value="TreeGrafter"/>
</dbReference>
<dbReference type="OrthoDB" id="408373at2759"/>
<gene>
    <name evidence="2" type="ORF">H0H81_008626</name>
</gene>
<dbReference type="Pfam" id="PF00561">
    <property type="entry name" value="Abhydrolase_1"/>
    <property type="match status" value="1"/>
</dbReference>
<dbReference type="EMBL" id="JABCKI010000242">
    <property type="protein sequence ID" value="KAG5651445.1"/>
    <property type="molecule type" value="Genomic_DNA"/>
</dbReference>
<dbReference type="InterPro" id="IPR000639">
    <property type="entry name" value="Epox_hydrolase-like"/>
</dbReference>
<comment type="caution">
    <text evidence="2">The sequence shown here is derived from an EMBL/GenBank/DDBJ whole genome shotgun (WGS) entry which is preliminary data.</text>
</comment>
<organism evidence="2 3">
    <name type="scientific">Sphagnurus paluster</name>
    <dbReference type="NCBI Taxonomy" id="117069"/>
    <lineage>
        <taxon>Eukaryota</taxon>
        <taxon>Fungi</taxon>
        <taxon>Dikarya</taxon>
        <taxon>Basidiomycota</taxon>
        <taxon>Agaricomycotina</taxon>
        <taxon>Agaricomycetes</taxon>
        <taxon>Agaricomycetidae</taxon>
        <taxon>Agaricales</taxon>
        <taxon>Tricholomatineae</taxon>
        <taxon>Lyophyllaceae</taxon>
        <taxon>Sphagnurus</taxon>
    </lineage>
</organism>
<evidence type="ECO:0000313" key="2">
    <source>
        <dbReference type="EMBL" id="KAG5651445.1"/>
    </source>
</evidence>
<dbReference type="AlphaFoldDB" id="A0A9P7GQ49"/>
<dbReference type="Gene3D" id="3.40.50.1820">
    <property type="entry name" value="alpha/beta hydrolase"/>
    <property type="match status" value="1"/>
</dbReference>
<dbReference type="GO" id="GO:0046464">
    <property type="term" value="P:acylglycerol catabolic process"/>
    <property type="evidence" value="ECO:0007669"/>
    <property type="project" value="TreeGrafter"/>
</dbReference>
<name>A0A9P7GQ49_9AGAR</name>
<evidence type="ECO:0000313" key="3">
    <source>
        <dbReference type="Proteomes" id="UP000717328"/>
    </source>
</evidence>
<dbReference type="PANTHER" id="PTHR43798">
    <property type="entry name" value="MONOACYLGLYCEROL LIPASE"/>
    <property type="match status" value="1"/>
</dbReference>
<reference evidence="2" key="2">
    <citation type="submission" date="2021-10" db="EMBL/GenBank/DDBJ databases">
        <title>Phylogenomics reveals ancestral predisposition of the termite-cultivated fungus Termitomyces towards a domesticated lifestyle.</title>
        <authorList>
            <person name="Auxier B."/>
            <person name="Grum-Grzhimaylo A."/>
            <person name="Cardenas M.E."/>
            <person name="Lodge J.D."/>
            <person name="Laessoe T."/>
            <person name="Pedersen O."/>
            <person name="Smith M.E."/>
            <person name="Kuyper T.W."/>
            <person name="Franco-Molano E.A."/>
            <person name="Baroni T.J."/>
            <person name="Aanen D.K."/>
        </authorList>
    </citation>
    <scope>NUCLEOTIDE SEQUENCE</scope>
    <source>
        <strain evidence="2">D49</strain>
    </source>
</reference>